<comment type="function">
    <text evidence="7">This protein is part of the stalk that links CF(0) to CF(1). It either transmits conformational changes from CF(0) to CF(1) or is implicated in proton conduction.</text>
</comment>
<comment type="subcellular location">
    <subcellularLocation>
        <location evidence="7">Cell membrane</location>
        <topology evidence="7">Peripheral membrane protein</topology>
    </subcellularLocation>
    <subcellularLocation>
        <location evidence="1">Membrane</location>
    </subcellularLocation>
</comment>
<dbReference type="PANTHER" id="PTHR11910">
    <property type="entry name" value="ATP SYNTHASE DELTA CHAIN"/>
    <property type="match status" value="1"/>
</dbReference>
<dbReference type="Proteomes" id="UP000661649">
    <property type="component" value="Unassembled WGS sequence"/>
</dbReference>
<name>A0ABR7PAH9_9FIRM</name>
<dbReference type="NCBIfam" id="TIGR01145">
    <property type="entry name" value="ATP_synt_delta"/>
    <property type="match status" value="1"/>
</dbReference>
<keyword evidence="7" id="KW-1003">Cell membrane</keyword>
<gene>
    <name evidence="7 8" type="primary">atpH</name>
    <name evidence="8" type="ORF">H8712_07265</name>
</gene>
<evidence type="ECO:0000313" key="9">
    <source>
        <dbReference type="Proteomes" id="UP000661649"/>
    </source>
</evidence>
<comment type="caution">
    <text evidence="8">The sequence shown here is derived from an EMBL/GenBank/DDBJ whole genome shotgun (WGS) entry which is preliminary data.</text>
</comment>
<evidence type="ECO:0000313" key="8">
    <source>
        <dbReference type="EMBL" id="MBC8628418.1"/>
    </source>
</evidence>
<evidence type="ECO:0000256" key="1">
    <source>
        <dbReference type="ARBA" id="ARBA00004370"/>
    </source>
</evidence>
<organism evidence="8 9">
    <name type="scientific">Blautia stercoris</name>
    <dbReference type="NCBI Taxonomy" id="871664"/>
    <lineage>
        <taxon>Bacteria</taxon>
        <taxon>Bacillati</taxon>
        <taxon>Bacillota</taxon>
        <taxon>Clostridia</taxon>
        <taxon>Lachnospirales</taxon>
        <taxon>Lachnospiraceae</taxon>
        <taxon>Blautia</taxon>
    </lineage>
</organism>
<dbReference type="HAMAP" id="MF_01416">
    <property type="entry name" value="ATP_synth_delta_bact"/>
    <property type="match status" value="1"/>
</dbReference>
<evidence type="ECO:0000256" key="2">
    <source>
        <dbReference type="ARBA" id="ARBA00022448"/>
    </source>
</evidence>
<keyword evidence="7" id="KW-0139">CF(1)</keyword>
<protein>
    <recommendedName>
        <fullName evidence="7">ATP synthase subunit delta</fullName>
    </recommendedName>
    <alternativeName>
        <fullName evidence="7">ATP synthase F(1) sector subunit delta</fullName>
    </alternativeName>
    <alternativeName>
        <fullName evidence="7">F-type ATPase subunit delta</fullName>
        <shortName evidence="7">F-ATPase subunit delta</shortName>
    </alternativeName>
</protein>
<accession>A0ABR7PAH9</accession>
<dbReference type="EMBL" id="JACRTP010000002">
    <property type="protein sequence ID" value="MBC8628418.1"/>
    <property type="molecule type" value="Genomic_DNA"/>
</dbReference>
<evidence type="ECO:0000256" key="4">
    <source>
        <dbReference type="ARBA" id="ARBA00023065"/>
    </source>
</evidence>
<keyword evidence="2 7" id="KW-0813">Transport</keyword>
<keyword evidence="4 7" id="KW-0406">Ion transport</keyword>
<evidence type="ECO:0000256" key="3">
    <source>
        <dbReference type="ARBA" id="ARBA00022781"/>
    </source>
</evidence>
<keyword evidence="6 7" id="KW-0066">ATP synthesis</keyword>
<keyword evidence="3 7" id="KW-0375">Hydrogen ion transport</keyword>
<comment type="similarity">
    <text evidence="7">Belongs to the ATPase delta chain family.</text>
</comment>
<keyword evidence="5 7" id="KW-0472">Membrane</keyword>
<dbReference type="SUPFAM" id="SSF47928">
    <property type="entry name" value="N-terminal domain of the delta subunit of the F1F0-ATP synthase"/>
    <property type="match status" value="1"/>
</dbReference>
<dbReference type="Gene3D" id="1.10.520.20">
    <property type="entry name" value="N-terminal domain of the delta subunit of the F1F0-ATP synthase"/>
    <property type="match status" value="1"/>
</dbReference>
<evidence type="ECO:0000256" key="7">
    <source>
        <dbReference type="HAMAP-Rule" id="MF_01416"/>
    </source>
</evidence>
<comment type="function">
    <text evidence="7">F(1)F(0) ATP synthase produces ATP from ADP in the presence of a proton or sodium gradient. F-type ATPases consist of two structural domains, F(1) containing the extramembraneous catalytic core and F(0) containing the membrane proton channel, linked together by a central stalk and a peripheral stalk. During catalysis, ATP synthesis in the catalytic domain of F(1) is coupled via a rotary mechanism of the central stalk subunits to proton translocation.</text>
</comment>
<evidence type="ECO:0000256" key="5">
    <source>
        <dbReference type="ARBA" id="ARBA00023136"/>
    </source>
</evidence>
<dbReference type="PRINTS" id="PR00125">
    <property type="entry name" value="ATPASEDELTA"/>
</dbReference>
<dbReference type="Pfam" id="PF00213">
    <property type="entry name" value="OSCP"/>
    <property type="match status" value="1"/>
</dbReference>
<evidence type="ECO:0000256" key="6">
    <source>
        <dbReference type="ARBA" id="ARBA00023310"/>
    </source>
</evidence>
<dbReference type="InterPro" id="IPR000711">
    <property type="entry name" value="ATPase_OSCP/dsu"/>
</dbReference>
<sequence>MTETNYAKVLYELNIAPEVTASANAILKAAPEVSEVLSSPVVSLKEKENVIDKIFPKEICNFMKVLCRYHKASLAQEIFKEYQEYYNKRHNILNAELFYVAAPKKEQLDGMKNFLCKKYHTKDVQIKQIEDKSLIGGFCIRVEDEEIDYSLKGKINALQQKLTWR</sequence>
<dbReference type="InterPro" id="IPR026015">
    <property type="entry name" value="ATP_synth_OSCP/delta_N_sf"/>
</dbReference>
<proteinExistence type="inferred from homology"/>
<dbReference type="RefSeq" id="WP_187558514.1">
    <property type="nucleotide sequence ID" value="NZ_JACRTP010000002.1"/>
</dbReference>
<keyword evidence="9" id="KW-1185">Reference proteome</keyword>
<reference evidence="8 9" key="1">
    <citation type="submission" date="2020-08" db="EMBL/GenBank/DDBJ databases">
        <title>Genome public.</title>
        <authorList>
            <person name="Liu C."/>
            <person name="Sun Q."/>
        </authorList>
    </citation>
    <scope>NUCLEOTIDE SEQUENCE [LARGE SCALE GENOMIC DNA]</scope>
    <source>
        <strain evidence="8 9">3_YM_SP_D4_24.mj</strain>
    </source>
</reference>